<organism evidence="1 2">
    <name type="scientific">Plasmopara halstedii</name>
    <name type="common">Downy mildew of sunflower</name>
    <dbReference type="NCBI Taxonomy" id="4781"/>
    <lineage>
        <taxon>Eukaryota</taxon>
        <taxon>Sar</taxon>
        <taxon>Stramenopiles</taxon>
        <taxon>Oomycota</taxon>
        <taxon>Peronosporomycetes</taxon>
        <taxon>Peronosporales</taxon>
        <taxon>Peronosporaceae</taxon>
        <taxon>Plasmopara</taxon>
    </lineage>
</organism>
<evidence type="ECO:0000313" key="2">
    <source>
        <dbReference type="Proteomes" id="UP000054928"/>
    </source>
</evidence>
<proteinExistence type="predicted"/>
<name>A0A0P1AWN8_PLAHL</name>
<evidence type="ECO:0000313" key="1">
    <source>
        <dbReference type="EMBL" id="CEG45535.1"/>
    </source>
</evidence>
<dbReference type="GeneID" id="36409863"/>
<dbReference type="EMBL" id="CCYD01001583">
    <property type="protein sequence ID" value="CEG45535.1"/>
    <property type="molecule type" value="Genomic_DNA"/>
</dbReference>
<protein>
    <submittedName>
        <fullName evidence="1">Uncharacterized protein</fullName>
    </submittedName>
</protein>
<dbReference type="Proteomes" id="UP000054928">
    <property type="component" value="Unassembled WGS sequence"/>
</dbReference>
<dbReference type="RefSeq" id="XP_024581904.1">
    <property type="nucleotide sequence ID" value="XM_024716291.2"/>
</dbReference>
<accession>A0A0P1AWN8</accession>
<reference evidence="2" key="1">
    <citation type="submission" date="2014-09" db="EMBL/GenBank/DDBJ databases">
        <authorList>
            <person name="Sharma Rahul"/>
            <person name="Thines Marco"/>
        </authorList>
    </citation>
    <scope>NUCLEOTIDE SEQUENCE [LARGE SCALE GENOMIC DNA]</scope>
</reference>
<keyword evidence="2" id="KW-1185">Reference proteome</keyword>
<dbReference type="AlphaFoldDB" id="A0A0P1AWN8"/>
<sequence length="59" mass="7186">MNGAWAHGYNCDQNEYRHHLFQNSRSLQHQTLSKFFKQFDQRIWIVSPRFKQLILYNSG</sequence>